<evidence type="ECO:0000313" key="7">
    <source>
        <dbReference type="Proteomes" id="UP000001542"/>
    </source>
</evidence>
<dbReference type="InterPro" id="IPR017441">
    <property type="entry name" value="Protein_kinase_ATP_BS"/>
</dbReference>
<dbReference type="PRINTS" id="PR00109">
    <property type="entry name" value="TYRKINASE"/>
</dbReference>
<feature type="binding site" evidence="4">
    <location>
        <position position="51"/>
    </location>
    <ligand>
        <name>ATP</name>
        <dbReference type="ChEBI" id="CHEBI:30616"/>
    </ligand>
</feature>
<dbReference type="VEuPathDB" id="TrichDB:TVAGG3_0228480"/>
<dbReference type="SMR" id="A2E4X6"/>
<accession>A2E4X6</accession>
<dbReference type="PANTHER" id="PTHR23257">
    <property type="entry name" value="SERINE-THREONINE PROTEIN KINASE"/>
    <property type="match status" value="1"/>
</dbReference>
<dbReference type="Proteomes" id="UP000001542">
    <property type="component" value="Unassembled WGS sequence"/>
</dbReference>
<dbReference type="OrthoDB" id="26722at2759"/>
<dbReference type="InterPro" id="IPR000719">
    <property type="entry name" value="Prot_kinase_dom"/>
</dbReference>
<dbReference type="GO" id="GO:0004672">
    <property type="term" value="F:protein kinase activity"/>
    <property type="evidence" value="ECO:0000318"/>
    <property type="project" value="GO_Central"/>
</dbReference>
<keyword evidence="3 4" id="KW-0067">ATP-binding</keyword>
<dbReference type="Gene3D" id="1.10.510.10">
    <property type="entry name" value="Transferase(Phosphotransferase) domain 1"/>
    <property type="match status" value="1"/>
</dbReference>
<evidence type="ECO:0000313" key="6">
    <source>
        <dbReference type="EMBL" id="EAY12315.1"/>
    </source>
</evidence>
<feature type="domain" description="Protein kinase" evidence="5">
    <location>
        <begin position="22"/>
        <end position="279"/>
    </location>
</feature>
<evidence type="ECO:0000256" key="3">
    <source>
        <dbReference type="ARBA" id="ARBA00022840"/>
    </source>
</evidence>
<keyword evidence="6" id="KW-0418">Kinase</keyword>
<dbReference type="VEuPathDB" id="TrichDB:TVAG_161210"/>
<proteinExistence type="predicted"/>
<reference evidence="6" key="2">
    <citation type="journal article" date="2007" name="Science">
        <title>Draft genome sequence of the sexually transmitted pathogen Trichomonas vaginalis.</title>
        <authorList>
            <person name="Carlton J.M."/>
            <person name="Hirt R.P."/>
            <person name="Silva J.C."/>
            <person name="Delcher A.L."/>
            <person name="Schatz M."/>
            <person name="Zhao Q."/>
            <person name="Wortman J.R."/>
            <person name="Bidwell S.L."/>
            <person name="Alsmark U.C.M."/>
            <person name="Besteiro S."/>
            <person name="Sicheritz-Ponten T."/>
            <person name="Noel C.J."/>
            <person name="Dacks J.B."/>
            <person name="Foster P.G."/>
            <person name="Simillion C."/>
            <person name="Van de Peer Y."/>
            <person name="Miranda-Saavedra D."/>
            <person name="Barton G.J."/>
            <person name="Westrop G.D."/>
            <person name="Mueller S."/>
            <person name="Dessi D."/>
            <person name="Fiori P.L."/>
            <person name="Ren Q."/>
            <person name="Paulsen I."/>
            <person name="Zhang H."/>
            <person name="Bastida-Corcuera F.D."/>
            <person name="Simoes-Barbosa A."/>
            <person name="Brown M.T."/>
            <person name="Hayes R.D."/>
            <person name="Mukherjee M."/>
            <person name="Okumura C.Y."/>
            <person name="Schneider R."/>
            <person name="Smith A.J."/>
            <person name="Vanacova S."/>
            <person name="Villalvazo M."/>
            <person name="Haas B.J."/>
            <person name="Pertea M."/>
            <person name="Feldblyum T.V."/>
            <person name="Utterback T.R."/>
            <person name="Shu C.L."/>
            <person name="Osoegawa K."/>
            <person name="de Jong P.J."/>
            <person name="Hrdy I."/>
            <person name="Horvathova L."/>
            <person name="Zubacova Z."/>
            <person name="Dolezal P."/>
            <person name="Malik S.B."/>
            <person name="Logsdon J.M. Jr."/>
            <person name="Henze K."/>
            <person name="Gupta A."/>
            <person name="Wang C.C."/>
            <person name="Dunne R.L."/>
            <person name="Upcroft J.A."/>
            <person name="Upcroft P."/>
            <person name="White O."/>
            <person name="Salzberg S.L."/>
            <person name="Tang P."/>
            <person name="Chiu C.-H."/>
            <person name="Lee Y.-S."/>
            <person name="Embley T.M."/>
            <person name="Coombs G.H."/>
            <person name="Mottram J.C."/>
            <person name="Tachezy J."/>
            <person name="Fraser-Liggett C.M."/>
            <person name="Johnson P.J."/>
        </authorList>
    </citation>
    <scope>NUCLEOTIDE SEQUENCE [LARGE SCALE GENOMIC DNA]</scope>
    <source>
        <strain evidence="6">G3</strain>
    </source>
</reference>
<dbReference type="Pfam" id="PF07714">
    <property type="entry name" value="PK_Tyr_Ser-Thr"/>
    <property type="match status" value="1"/>
</dbReference>
<dbReference type="PROSITE" id="PS00108">
    <property type="entry name" value="PROTEIN_KINASE_ST"/>
    <property type="match status" value="1"/>
</dbReference>
<dbReference type="RefSeq" id="XP_001324538.1">
    <property type="nucleotide sequence ID" value="XM_001324503.1"/>
</dbReference>
<reference evidence="6" key="1">
    <citation type="submission" date="2006-10" db="EMBL/GenBank/DDBJ databases">
        <authorList>
            <person name="Amadeo P."/>
            <person name="Zhao Q."/>
            <person name="Wortman J."/>
            <person name="Fraser-Liggett C."/>
            <person name="Carlton J."/>
        </authorList>
    </citation>
    <scope>NUCLEOTIDE SEQUENCE</scope>
    <source>
        <strain evidence="6">G3</strain>
    </source>
</reference>
<organism evidence="6 7">
    <name type="scientific">Trichomonas vaginalis (strain ATCC PRA-98 / G3)</name>
    <dbReference type="NCBI Taxonomy" id="412133"/>
    <lineage>
        <taxon>Eukaryota</taxon>
        <taxon>Metamonada</taxon>
        <taxon>Parabasalia</taxon>
        <taxon>Trichomonadida</taxon>
        <taxon>Trichomonadidae</taxon>
        <taxon>Trichomonas</taxon>
    </lineage>
</organism>
<evidence type="ECO:0000256" key="1">
    <source>
        <dbReference type="ARBA" id="ARBA00022527"/>
    </source>
</evidence>
<dbReference type="EMBL" id="DS113304">
    <property type="protein sequence ID" value="EAY12315.1"/>
    <property type="molecule type" value="Genomic_DNA"/>
</dbReference>
<dbReference type="InterPro" id="IPR011009">
    <property type="entry name" value="Kinase-like_dom_sf"/>
</dbReference>
<dbReference type="PROSITE" id="PS00107">
    <property type="entry name" value="PROTEIN_KINASE_ATP"/>
    <property type="match status" value="1"/>
</dbReference>
<dbReference type="KEGG" id="tva:4770277"/>
<protein>
    <submittedName>
        <fullName evidence="6">TKL family protein kinase</fullName>
    </submittedName>
</protein>
<keyword evidence="6" id="KW-0808">Transferase</keyword>
<dbReference type="STRING" id="5722.A2E4X6"/>
<dbReference type="GO" id="GO:0007165">
    <property type="term" value="P:signal transduction"/>
    <property type="evidence" value="ECO:0000318"/>
    <property type="project" value="GO_Central"/>
</dbReference>
<dbReference type="CDD" id="cd13999">
    <property type="entry name" value="STKc_MAP3K-like"/>
    <property type="match status" value="1"/>
</dbReference>
<gene>
    <name evidence="6" type="ORF">TVAG_161210</name>
</gene>
<keyword evidence="1" id="KW-0723">Serine/threonine-protein kinase</keyword>
<dbReference type="AlphaFoldDB" id="A2E4X6"/>
<dbReference type="SUPFAM" id="SSF56112">
    <property type="entry name" value="Protein kinase-like (PK-like)"/>
    <property type="match status" value="1"/>
</dbReference>
<dbReference type="GO" id="GO:0005737">
    <property type="term" value="C:cytoplasm"/>
    <property type="evidence" value="ECO:0000318"/>
    <property type="project" value="GO_Central"/>
</dbReference>
<dbReference type="InterPro" id="IPR050167">
    <property type="entry name" value="Ser_Thr_protein_kinase"/>
</dbReference>
<dbReference type="InterPro" id="IPR008271">
    <property type="entry name" value="Ser/Thr_kinase_AS"/>
</dbReference>
<evidence type="ECO:0000256" key="2">
    <source>
        <dbReference type="ARBA" id="ARBA00022741"/>
    </source>
</evidence>
<dbReference type="SMART" id="SM00220">
    <property type="entry name" value="S_TKc"/>
    <property type="match status" value="1"/>
</dbReference>
<dbReference type="GO" id="GO:0005524">
    <property type="term" value="F:ATP binding"/>
    <property type="evidence" value="ECO:0007669"/>
    <property type="project" value="UniProtKB-UniRule"/>
</dbReference>
<dbReference type="PANTHER" id="PTHR23257:SF958">
    <property type="entry name" value="SERINE_THREONINE-PROTEIN KINASE WNK4"/>
    <property type="match status" value="1"/>
</dbReference>
<evidence type="ECO:0000256" key="4">
    <source>
        <dbReference type="PROSITE-ProRule" id="PRU10141"/>
    </source>
</evidence>
<dbReference type="GO" id="GO:0004674">
    <property type="term" value="F:protein serine/threonine kinase activity"/>
    <property type="evidence" value="ECO:0007669"/>
    <property type="project" value="UniProtKB-KW"/>
</dbReference>
<name>A2E4X6_TRIV3</name>
<sequence length="681" mass="78169">MTSIFHEVTPLLQSFIVCLEDFDIGKKLGSGGFGEVYYGVHEPSGYRCAIKRLFFKELKGDDLLLFKREIEVLIRCTNPFCLPIVGWTAYYPYSIITQYIPNGSLYQKLYKSKHNNKLTPTEKSIIMYGIAVGMEHIHSLGIIHRDLKSMNILLDDRNFPMICDFGLSRVLPEEHELMTLEIGTTNWMAPELFEKSEYTEKIDVYAFSMIIVEMLTETMPFIKYKDAEIAKMVLAGKRPKLPDDTPRKIKHLVTRCWSQNPSERPTFSDIVKELKHGDVVFQNTNYSIFMDELSFATKKLALSNTSDAPRPPLFSESAIKRAATESSQKLRPRFDRLQQFSIPDYIENFSACAHSLTLQNAQIFFSGVANAFKDQTAKDFIPKILDTLEHLFAKKKTIIGAFSESGILDKMPVFPQDHSMRCLNIIKLIVEKEKDSLTRNMLNYIRKFIPHTPSDVIQILSIPLSKFSSKKSSWDVIDFAIDCWHLFIDSYCEEYLNFMLNVISENPQLEKYRAKYFRSILFEVLKMSNSHTTSAYKVCLTKSDDGFVIPSQILAKHISSGDFLDLAVSYISKIPTVEPSIALLSALLKQSGFHDGSYQAVLQLCALHRTACVNVIHLRKEWLYLPSVSNQKKAKILESSFAFNKVKEAAWKTTEVREFMDELRNSHKKEDKKLYSEIIQI</sequence>
<keyword evidence="2 4" id="KW-0547">Nucleotide-binding</keyword>
<keyword evidence="7" id="KW-1185">Reference proteome</keyword>
<dbReference type="eggNOG" id="KOG0192">
    <property type="taxonomic scope" value="Eukaryota"/>
</dbReference>
<dbReference type="InParanoid" id="A2E4X6"/>
<dbReference type="PROSITE" id="PS50011">
    <property type="entry name" value="PROTEIN_KINASE_DOM"/>
    <property type="match status" value="1"/>
</dbReference>
<dbReference type="InterPro" id="IPR001245">
    <property type="entry name" value="Ser-Thr/Tyr_kinase_cat_dom"/>
</dbReference>
<evidence type="ECO:0000259" key="5">
    <source>
        <dbReference type="PROSITE" id="PS50011"/>
    </source>
</evidence>